<feature type="transmembrane region" description="Helical" evidence="12">
    <location>
        <begin position="371"/>
        <end position="391"/>
    </location>
</feature>
<dbReference type="GO" id="GO:0006814">
    <property type="term" value="P:sodium ion transport"/>
    <property type="evidence" value="ECO:0007669"/>
    <property type="project" value="UniProtKB-KW"/>
</dbReference>
<evidence type="ECO:0000256" key="7">
    <source>
        <dbReference type="ARBA" id="ARBA00023053"/>
    </source>
</evidence>
<feature type="transmembrane region" description="Helical" evidence="12">
    <location>
        <begin position="458"/>
        <end position="477"/>
    </location>
</feature>
<dbReference type="AlphaFoldDB" id="G5IAU6"/>
<dbReference type="Proteomes" id="UP000005384">
    <property type="component" value="Unassembled WGS sequence"/>
</dbReference>
<dbReference type="PROSITE" id="PS50283">
    <property type="entry name" value="NA_SOLUT_SYMP_3"/>
    <property type="match status" value="1"/>
</dbReference>
<accession>G5IAU6</accession>
<dbReference type="Gene3D" id="1.20.1730.10">
    <property type="entry name" value="Sodium/glucose cotransporter"/>
    <property type="match status" value="1"/>
</dbReference>
<evidence type="ECO:0000256" key="4">
    <source>
        <dbReference type="ARBA" id="ARBA00022475"/>
    </source>
</evidence>
<dbReference type="GO" id="GO:0015293">
    <property type="term" value="F:symporter activity"/>
    <property type="evidence" value="ECO:0007669"/>
    <property type="project" value="TreeGrafter"/>
</dbReference>
<evidence type="ECO:0000256" key="6">
    <source>
        <dbReference type="ARBA" id="ARBA00022989"/>
    </source>
</evidence>
<keyword evidence="9 12" id="KW-0472">Membrane</keyword>
<feature type="transmembrane region" description="Helical" evidence="12">
    <location>
        <begin position="240"/>
        <end position="262"/>
    </location>
</feature>
<dbReference type="EMBL" id="ADLN01000003">
    <property type="protein sequence ID" value="EHI61441.1"/>
    <property type="molecule type" value="Genomic_DNA"/>
</dbReference>
<proteinExistence type="inferred from homology"/>
<keyword evidence="3" id="KW-0813">Transport</keyword>
<organism evidence="13 14">
    <name type="scientific">Hungatella hathewayi WAL-18680</name>
    <dbReference type="NCBI Taxonomy" id="742737"/>
    <lineage>
        <taxon>Bacteria</taxon>
        <taxon>Bacillati</taxon>
        <taxon>Bacillota</taxon>
        <taxon>Clostridia</taxon>
        <taxon>Lachnospirales</taxon>
        <taxon>Lachnospiraceae</taxon>
        <taxon>Hungatella</taxon>
    </lineage>
</organism>
<feature type="transmembrane region" description="Helical" evidence="12">
    <location>
        <begin position="314"/>
        <end position="334"/>
    </location>
</feature>
<feature type="transmembrane region" description="Helical" evidence="12">
    <location>
        <begin position="433"/>
        <end position="452"/>
    </location>
</feature>
<protein>
    <recommendedName>
        <fullName evidence="15">Na+:solute symporter</fullName>
    </recommendedName>
</protein>
<feature type="transmembrane region" description="Helical" evidence="12">
    <location>
        <begin position="183"/>
        <end position="204"/>
    </location>
</feature>
<dbReference type="OrthoDB" id="9766407at2"/>
<dbReference type="GO" id="GO:0005886">
    <property type="term" value="C:plasma membrane"/>
    <property type="evidence" value="ECO:0007669"/>
    <property type="project" value="UniProtKB-SubCell"/>
</dbReference>
<comment type="caution">
    <text evidence="13">The sequence shown here is derived from an EMBL/GenBank/DDBJ whole genome shotgun (WGS) entry which is preliminary data.</text>
</comment>
<evidence type="ECO:0000256" key="2">
    <source>
        <dbReference type="ARBA" id="ARBA00006434"/>
    </source>
</evidence>
<evidence type="ECO:0000256" key="12">
    <source>
        <dbReference type="SAM" id="Phobius"/>
    </source>
</evidence>
<comment type="similarity">
    <text evidence="2 11">Belongs to the sodium:solute symporter (SSF) (TC 2.A.21) family.</text>
</comment>
<keyword evidence="7" id="KW-0915">Sodium</keyword>
<dbReference type="CDD" id="cd11477">
    <property type="entry name" value="SLC5sbd_u1"/>
    <property type="match status" value="1"/>
</dbReference>
<feature type="transmembrane region" description="Helical" evidence="12">
    <location>
        <begin position="397"/>
        <end position="421"/>
    </location>
</feature>
<evidence type="ECO:0000256" key="8">
    <source>
        <dbReference type="ARBA" id="ARBA00023065"/>
    </source>
</evidence>
<evidence type="ECO:0000256" key="3">
    <source>
        <dbReference type="ARBA" id="ARBA00022448"/>
    </source>
</evidence>
<evidence type="ECO:0000256" key="1">
    <source>
        <dbReference type="ARBA" id="ARBA00004651"/>
    </source>
</evidence>
<evidence type="ECO:0000256" key="5">
    <source>
        <dbReference type="ARBA" id="ARBA00022692"/>
    </source>
</evidence>
<feature type="transmembrane region" description="Helical" evidence="12">
    <location>
        <begin position="6"/>
        <end position="22"/>
    </location>
</feature>
<feature type="transmembrane region" description="Helical" evidence="12">
    <location>
        <begin position="274"/>
        <end position="294"/>
    </location>
</feature>
<dbReference type="PANTHER" id="PTHR42985:SF40">
    <property type="entry name" value="LD47995P-RELATED"/>
    <property type="match status" value="1"/>
</dbReference>
<dbReference type="InterPro" id="IPR051163">
    <property type="entry name" value="Sodium:Solute_Symporter_SSF"/>
</dbReference>
<dbReference type="HOGENOM" id="CLU_018808_12_0_9"/>
<dbReference type="InterPro" id="IPR038377">
    <property type="entry name" value="Na/Glc_symporter_sf"/>
</dbReference>
<keyword evidence="5 12" id="KW-0812">Transmembrane</keyword>
<gene>
    <name evidence="13" type="ORF">HMPREF9473_00623</name>
</gene>
<feature type="transmembrane region" description="Helical" evidence="12">
    <location>
        <begin position="114"/>
        <end position="134"/>
    </location>
</feature>
<sequence>MNWLDYGVIVLFLLVMVGIGFYSKRNVKTAEDFYVGGGKIPWWLSGISHHVTGYSGVVFVGYAGIAYALGTAIYFWWAVNIAIAVAVGAVVLAPRWPRLRHALGIQSPTEYLRMRYNTAAQVIVAVSGIFSKLLDVGAKWASIGILVTGFTGLPLWIGILSSAIVALFYMSVGGLIADLWTDFAQWVVQTAAGLILLVGTINFISTNLGMGLFEAFAALPAGRVHVFEQTQGQGSMLWTIFYFITVFLSYNGGTWSLATRFISVKDAKEARRSAFLSAALYLVWPIVVFIPMWLGPLTVPGLTQGEASNTLYSTISMMFLPHGMIGLSLAAMYANTLSMCTSDCNTISAVLTRDIIPIFKKDVLTNEKKELFYARMTTIFFMGVTVIVGLLNEKFGGVASLILSWFAALLGPTAVPLLFGLFPMFKHCDAKSAICSTLAGFLVFVLSKMGVLTISPDFAVIAPTAVTFVVYYGIGLYNQYVAKKAVPDDVEHLMVQLGQDWE</sequence>
<keyword evidence="4" id="KW-1003">Cell membrane</keyword>
<evidence type="ECO:0000256" key="11">
    <source>
        <dbReference type="RuleBase" id="RU362091"/>
    </source>
</evidence>
<keyword evidence="6 12" id="KW-1133">Transmembrane helix</keyword>
<feature type="transmembrane region" description="Helical" evidence="12">
    <location>
        <begin position="140"/>
        <end position="171"/>
    </location>
</feature>
<dbReference type="RefSeq" id="WP_006778607.1">
    <property type="nucleotide sequence ID" value="NZ_CP040506.1"/>
</dbReference>
<keyword evidence="8" id="KW-0406">Ion transport</keyword>
<evidence type="ECO:0000313" key="13">
    <source>
        <dbReference type="EMBL" id="EHI61441.1"/>
    </source>
</evidence>
<evidence type="ECO:0000256" key="10">
    <source>
        <dbReference type="ARBA" id="ARBA00023201"/>
    </source>
</evidence>
<dbReference type="PANTHER" id="PTHR42985">
    <property type="entry name" value="SODIUM-COUPLED MONOCARBOXYLATE TRANSPORTER"/>
    <property type="match status" value="1"/>
</dbReference>
<evidence type="ECO:0000313" key="14">
    <source>
        <dbReference type="Proteomes" id="UP000005384"/>
    </source>
</evidence>
<comment type="subcellular location">
    <subcellularLocation>
        <location evidence="1">Cell membrane</location>
        <topology evidence="1">Multi-pass membrane protein</topology>
    </subcellularLocation>
</comment>
<feature type="transmembrane region" description="Helical" evidence="12">
    <location>
        <begin position="74"/>
        <end position="93"/>
    </location>
</feature>
<evidence type="ECO:0008006" key="15">
    <source>
        <dbReference type="Google" id="ProtNLM"/>
    </source>
</evidence>
<dbReference type="InterPro" id="IPR001734">
    <property type="entry name" value="Na/solute_symporter"/>
</dbReference>
<name>G5IAU6_9FIRM</name>
<keyword evidence="14" id="KW-1185">Reference proteome</keyword>
<dbReference type="PATRIC" id="fig|742737.3.peg.623"/>
<dbReference type="Pfam" id="PF00474">
    <property type="entry name" value="SSF"/>
    <property type="match status" value="1"/>
</dbReference>
<evidence type="ECO:0000256" key="9">
    <source>
        <dbReference type="ARBA" id="ARBA00023136"/>
    </source>
</evidence>
<reference evidence="13 14" key="1">
    <citation type="submission" date="2011-08" db="EMBL/GenBank/DDBJ databases">
        <title>The Genome Sequence of Clostridium hathewayi WAL-18680.</title>
        <authorList>
            <consortium name="The Broad Institute Genome Sequencing Platform"/>
            <person name="Earl A."/>
            <person name="Ward D."/>
            <person name="Feldgarden M."/>
            <person name="Gevers D."/>
            <person name="Finegold S.M."/>
            <person name="Summanen P.H."/>
            <person name="Molitoris D.R."/>
            <person name="Song M."/>
            <person name="Daigneault M."/>
            <person name="Allen-Vercoe E."/>
            <person name="Young S.K."/>
            <person name="Zeng Q."/>
            <person name="Gargeya S."/>
            <person name="Fitzgerald M."/>
            <person name="Haas B."/>
            <person name="Abouelleil A."/>
            <person name="Alvarado L."/>
            <person name="Arachchi H.M."/>
            <person name="Berlin A."/>
            <person name="Brown A."/>
            <person name="Chapman S.B."/>
            <person name="Chen Z."/>
            <person name="Dunbar C."/>
            <person name="Freedman E."/>
            <person name="Gearin G."/>
            <person name="Gellesch M."/>
            <person name="Goldberg J."/>
            <person name="Griggs A."/>
            <person name="Gujja S."/>
            <person name="Heiman D."/>
            <person name="Howarth C."/>
            <person name="Larson L."/>
            <person name="Lui A."/>
            <person name="MacDonald P.J.P."/>
            <person name="Montmayeur A."/>
            <person name="Murphy C."/>
            <person name="Neiman D."/>
            <person name="Pearson M."/>
            <person name="Priest M."/>
            <person name="Roberts A."/>
            <person name="Saif S."/>
            <person name="Shea T."/>
            <person name="Shenoy N."/>
            <person name="Sisk P."/>
            <person name="Stolte C."/>
            <person name="Sykes S."/>
            <person name="Wortman J."/>
            <person name="Nusbaum C."/>
            <person name="Birren B."/>
        </authorList>
    </citation>
    <scope>NUCLEOTIDE SEQUENCE [LARGE SCALE GENOMIC DNA]</scope>
    <source>
        <strain evidence="13 14">WAL-18680</strain>
    </source>
</reference>
<keyword evidence="10" id="KW-0739">Sodium transport</keyword>
<feature type="transmembrane region" description="Helical" evidence="12">
    <location>
        <begin position="42"/>
        <end position="68"/>
    </location>
</feature>